<comment type="caution">
    <text evidence="1">The sequence shown here is derived from an EMBL/GenBank/DDBJ whole genome shotgun (WGS) entry which is preliminary data.</text>
</comment>
<sequence length="76" mass="8265">MAMGSHRRGGQGVRGQGLFIPLATSSKCLIRRRGVGSGGEGGVQREWAELKRSGRSSEGLSEIQREWVELKRNGRG</sequence>
<evidence type="ECO:0000313" key="1">
    <source>
        <dbReference type="EMBL" id="KAG5848254.1"/>
    </source>
</evidence>
<dbReference type="AlphaFoldDB" id="A0A9D3MFX2"/>
<dbReference type="Proteomes" id="UP001044222">
    <property type="component" value="Unassembled WGS sequence"/>
</dbReference>
<dbReference type="EMBL" id="JAFIRN010000005">
    <property type="protein sequence ID" value="KAG5848254.1"/>
    <property type="molecule type" value="Genomic_DNA"/>
</dbReference>
<protein>
    <submittedName>
        <fullName evidence="1">Uncharacterized protein</fullName>
    </submittedName>
</protein>
<proteinExistence type="predicted"/>
<keyword evidence="2" id="KW-1185">Reference proteome</keyword>
<gene>
    <name evidence="1" type="ORF">ANANG_G00096520</name>
</gene>
<evidence type="ECO:0000313" key="2">
    <source>
        <dbReference type="Proteomes" id="UP001044222"/>
    </source>
</evidence>
<reference evidence="1" key="1">
    <citation type="submission" date="2021-01" db="EMBL/GenBank/DDBJ databases">
        <title>A chromosome-scale assembly of European eel, Anguilla anguilla.</title>
        <authorList>
            <person name="Henkel C."/>
            <person name="Jong-Raadsen S.A."/>
            <person name="Dufour S."/>
            <person name="Weltzien F.-A."/>
            <person name="Palstra A.P."/>
            <person name="Pelster B."/>
            <person name="Spaink H.P."/>
            <person name="Van Den Thillart G.E."/>
            <person name="Jansen H."/>
            <person name="Zahm M."/>
            <person name="Klopp C."/>
            <person name="Cedric C."/>
            <person name="Louis A."/>
            <person name="Berthelot C."/>
            <person name="Parey E."/>
            <person name="Roest Crollius H."/>
            <person name="Montfort J."/>
            <person name="Robinson-Rechavi M."/>
            <person name="Bucao C."/>
            <person name="Bouchez O."/>
            <person name="Gislard M."/>
            <person name="Lluch J."/>
            <person name="Milhes M."/>
            <person name="Lampietro C."/>
            <person name="Lopez Roques C."/>
            <person name="Donnadieu C."/>
            <person name="Braasch I."/>
            <person name="Desvignes T."/>
            <person name="Postlethwait J."/>
            <person name="Bobe J."/>
            <person name="Guiguen Y."/>
            <person name="Dirks R."/>
        </authorList>
    </citation>
    <scope>NUCLEOTIDE SEQUENCE</scope>
    <source>
        <strain evidence="1">Tag_6206</strain>
        <tissue evidence="1">Liver</tissue>
    </source>
</reference>
<name>A0A9D3MFX2_ANGAN</name>
<accession>A0A9D3MFX2</accession>
<organism evidence="1 2">
    <name type="scientific">Anguilla anguilla</name>
    <name type="common">European freshwater eel</name>
    <name type="synonym">Muraena anguilla</name>
    <dbReference type="NCBI Taxonomy" id="7936"/>
    <lineage>
        <taxon>Eukaryota</taxon>
        <taxon>Metazoa</taxon>
        <taxon>Chordata</taxon>
        <taxon>Craniata</taxon>
        <taxon>Vertebrata</taxon>
        <taxon>Euteleostomi</taxon>
        <taxon>Actinopterygii</taxon>
        <taxon>Neopterygii</taxon>
        <taxon>Teleostei</taxon>
        <taxon>Anguilliformes</taxon>
        <taxon>Anguillidae</taxon>
        <taxon>Anguilla</taxon>
    </lineage>
</organism>